<accession>A0A6S6YHZ3</accession>
<reference evidence="2 3" key="1">
    <citation type="submission" date="2020-03" db="EMBL/GenBank/DDBJ databases">
        <authorList>
            <consortium name="Genoscope - CEA"/>
            <person name="William W."/>
        </authorList>
    </citation>
    <scope>NUCLEOTIDE SEQUENCE [LARGE SCALE GENOMIC DNA]</scope>
    <source>
        <strain evidence="3">DSM 16959</strain>
    </source>
</reference>
<keyword evidence="2" id="KW-0378">Hydrolase</keyword>
<dbReference type="AlphaFoldDB" id="A0A6S6YHZ3"/>
<dbReference type="PANTHER" id="PTHR42103">
    <property type="entry name" value="ALPHA/BETA-HYDROLASES SUPERFAMILY PROTEIN"/>
    <property type="match status" value="1"/>
</dbReference>
<protein>
    <submittedName>
        <fullName evidence="2">Putative hydrolase of the alpha/beta superfamily</fullName>
    </submittedName>
</protein>
<feature type="domain" description="Serine aminopeptidase S33" evidence="1">
    <location>
        <begin position="48"/>
        <end position="140"/>
    </location>
</feature>
<dbReference type="EMBL" id="LR778301">
    <property type="protein sequence ID" value="CAB1367344.1"/>
    <property type="molecule type" value="Genomic_DNA"/>
</dbReference>
<evidence type="ECO:0000259" key="1">
    <source>
        <dbReference type="Pfam" id="PF12146"/>
    </source>
</evidence>
<dbReference type="GO" id="GO:0016787">
    <property type="term" value="F:hydrolase activity"/>
    <property type="evidence" value="ECO:0007669"/>
    <property type="project" value="UniProtKB-KW"/>
</dbReference>
<dbReference type="RefSeq" id="WP_145770166.1">
    <property type="nucleotide sequence ID" value="NZ_LR778301.1"/>
</dbReference>
<dbReference type="Proteomes" id="UP000515733">
    <property type="component" value="Chromosome"/>
</dbReference>
<dbReference type="SUPFAM" id="SSF53474">
    <property type="entry name" value="alpha/beta-Hydrolases"/>
    <property type="match status" value="1"/>
</dbReference>
<dbReference type="Pfam" id="PF12146">
    <property type="entry name" value="Hydrolase_4"/>
    <property type="match status" value="1"/>
</dbReference>
<dbReference type="InterPro" id="IPR022742">
    <property type="entry name" value="Hydrolase_4"/>
</dbReference>
<keyword evidence="3" id="KW-1185">Reference proteome</keyword>
<evidence type="ECO:0000313" key="2">
    <source>
        <dbReference type="EMBL" id="CAB1367344.1"/>
    </source>
</evidence>
<evidence type="ECO:0000313" key="3">
    <source>
        <dbReference type="Proteomes" id="UP000515733"/>
    </source>
</evidence>
<dbReference type="Gene3D" id="3.40.50.1820">
    <property type="entry name" value="alpha/beta hydrolase"/>
    <property type="match status" value="1"/>
</dbReference>
<dbReference type="InterPro" id="IPR029058">
    <property type="entry name" value="AB_hydrolase_fold"/>
</dbReference>
<dbReference type="KEGG" id="doe:DENOEST_0172"/>
<dbReference type="OrthoDB" id="9800435at2"/>
<name>A0A6S6YHZ3_9PROT</name>
<organism evidence="2 3">
    <name type="scientific">Denitratisoma oestradiolicum</name>
    <dbReference type="NCBI Taxonomy" id="311182"/>
    <lineage>
        <taxon>Bacteria</taxon>
        <taxon>Pseudomonadati</taxon>
        <taxon>Pseudomonadota</taxon>
        <taxon>Betaproteobacteria</taxon>
        <taxon>Nitrosomonadales</taxon>
        <taxon>Sterolibacteriaceae</taxon>
        <taxon>Denitratisoma</taxon>
    </lineage>
</organism>
<gene>
    <name evidence="2" type="ORF">DENOEST_0172</name>
</gene>
<dbReference type="PANTHER" id="PTHR42103:SF2">
    <property type="entry name" value="AB HYDROLASE-1 DOMAIN-CONTAINING PROTEIN"/>
    <property type="match status" value="1"/>
</dbReference>
<sequence length="213" mass="22965">MSRHERILIDGPTGRIEVFVEAVDGARGIALISHPHPLFGGSADNKVVTTLARTFRDLGYVTLRPNFRGVGGSEGDHDHGAQETDDQLAVLAYARQRFGDLPVFLAGFSFGAYVSTRVAKSLADAGRPATRLVLVGTAAGFVEGARSYRSEAVAADTIVIHGSADETVPLANVLAWAEPLDLPVTVIPGADHFFHRRLHIIRDIISRAWRHPA</sequence>
<proteinExistence type="predicted"/>